<name>A0ACB5SWV4_AMBMO</name>
<evidence type="ECO:0000313" key="2">
    <source>
        <dbReference type="Proteomes" id="UP001165064"/>
    </source>
</evidence>
<evidence type="ECO:0000313" key="1">
    <source>
        <dbReference type="EMBL" id="GME75577.1"/>
    </source>
</evidence>
<comment type="caution">
    <text evidence="1">The sequence shown here is derived from an EMBL/GenBank/DDBJ whole genome shotgun (WGS) entry which is preliminary data.</text>
</comment>
<dbReference type="EMBL" id="BSXS01001246">
    <property type="protein sequence ID" value="GME75577.1"/>
    <property type="molecule type" value="Genomic_DNA"/>
</dbReference>
<organism evidence="1 2">
    <name type="scientific">Ambrosiozyma monospora</name>
    <name type="common">Yeast</name>
    <name type="synonym">Endomycopsis monosporus</name>
    <dbReference type="NCBI Taxonomy" id="43982"/>
    <lineage>
        <taxon>Eukaryota</taxon>
        <taxon>Fungi</taxon>
        <taxon>Dikarya</taxon>
        <taxon>Ascomycota</taxon>
        <taxon>Saccharomycotina</taxon>
        <taxon>Pichiomycetes</taxon>
        <taxon>Pichiales</taxon>
        <taxon>Pichiaceae</taxon>
        <taxon>Ambrosiozyma</taxon>
    </lineage>
</organism>
<sequence length="108" mass="12362">MSNKIPLHPEQKKWKAPKGPKNTRHKNKNKIGLGRSIRNVKQAGDQVYFLPDGDMRFTTEKKEADWVKLRSVTQENALDEFLNTAELADTDFQAERGSTTSEMDQVDD</sequence>
<gene>
    <name evidence="1" type="ORF">Amon02_000221900</name>
</gene>
<proteinExistence type="predicted"/>
<accession>A0ACB5SWV4</accession>
<protein>
    <submittedName>
        <fullName evidence="1">Unnamed protein product</fullName>
    </submittedName>
</protein>
<dbReference type="Proteomes" id="UP001165064">
    <property type="component" value="Unassembled WGS sequence"/>
</dbReference>
<keyword evidence="2" id="KW-1185">Reference proteome</keyword>
<reference evidence="1" key="1">
    <citation type="submission" date="2023-04" db="EMBL/GenBank/DDBJ databases">
        <title>Ambrosiozyma monospora NBRC 10751.</title>
        <authorList>
            <person name="Ichikawa N."/>
            <person name="Sato H."/>
            <person name="Tonouchi N."/>
        </authorList>
    </citation>
    <scope>NUCLEOTIDE SEQUENCE</scope>
    <source>
        <strain evidence="1">NBRC 10751</strain>
    </source>
</reference>